<evidence type="ECO:0000313" key="1">
    <source>
        <dbReference type="EMBL" id="MBR9729543.1"/>
    </source>
</evidence>
<protein>
    <submittedName>
        <fullName evidence="1">Uncharacterized protein</fullName>
    </submittedName>
</protein>
<dbReference type="Proteomes" id="UP000811844">
    <property type="component" value="Unassembled WGS sequence"/>
</dbReference>
<evidence type="ECO:0000313" key="2">
    <source>
        <dbReference type="Proteomes" id="UP000811844"/>
    </source>
</evidence>
<keyword evidence="2" id="KW-1185">Reference proteome</keyword>
<organism evidence="1 2">
    <name type="scientific">Shewanella intestini</name>
    <dbReference type="NCBI Taxonomy" id="2017544"/>
    <lineage>
        <taxon>Bacteria</taxon>
        <taxon>Pseudomonadati</taxon>
        <taxon>Pseudomonadota</taxon>
        <taxon>Gammaproteobacteria</taxon>
        <taxon>Alteromonadales</taxon>
        <taxon>Shewanellaceae</taxon>
        <taxon>Shewanella</taxon>
    </lineage>
</organism>
<accession>A0ABS5I6S6</accession>
<name>A0ABS5I6S6_9GAMM</name>
<dbReference type="EMBL" id="JAAIKR010000022">
    <property type="protein sequence ID" value="MBR9729543.1"/>
    <property type="molecule type" value="Genomic_DNA"/>
</dbReference>
<gene>
    <name evidence="1" type="ORF">G3R48_16350</name>
</gene>
<sequence>MSVLHNVTQRFHAMEISPKIEAALKQCPEYQTAHIAPEKTVKIANLIVILSLKNGHIHHVDNTPIERALLINCAYESFSALIHQYFENNHLSQCEYLLIAFARRLAQHEADNSQSPEMQHYSQLVLTLAKQWDKVIKKQRQQWLKMVS</sequence>
<comment type="caution">
    <text evidence="1">The sequence shown here is derived from an EMBL/GenBank/DDBJ whole genome shotgun (WGS) entry which is preliminary data.</text>
</comment>
<dbReference type="RefSeq" id="WP_153666187.1">
    <property type="nucleotide sequence ID" value="NZ_JAAIKR010000022.1"/>
</dbReference>
<reference evidence="1 2" key="1">
    <citation type="submission" date="2020-02" db="EMBL/GenBank/DDBJ databases">
        <title>Shewanella WXL01 sp. nov., a marine bacterium isolated from green algae in Luhuitou Fringing Reef (Northern South China Sea).</title>
        <authorList>
            <person name="Wang X."/>
        </authorList>
    </citation>
    <scope>NUCLEOTIDE SEQUENCE [LARGE SCALE GENOMIC DNA]</scope>
    <source>
        <strain evidence="1 2">MCCC 1A01895</strain>
    </source>
</reference>
<proteinExistence type="predicted"/>